<name>A0AAD4MIY8_9BILA</name>
<evidence type="ECO:0000256" key="1">
    <source>
        <dbReference type="SAM" id="MobiDB-lite"/>
    </source>
</evidence>
<keyword evidence="3" id="KW-1185">Reference proteome</keyword>
<dbReference type="AlphaFoldDB" id="A0AAD4MIY8"/>
<evidence type="ECO:0000313" key="2">
    <source>
        <dbReference type="EMBL" id="KAI1696922.1"/>
    </source>
</evidence>
<feature type="region of interest" description="Disordered" evidence="1">
    <location>
        <begin position="1"/>
        <end position="32"/>
    </location>
</feature>
<protein>
    <recommendedName>
        <fullName evidence="4">F-box domain-containing protein</fullName>
    </recommendedName>
</protein>
<evidence type="ECO:0008006" key="4">
    <source>
        <dbReference type="Google" id="ProtNLM"/>
    </source>
</evidence>
<evidence type="ECO:0000313" key="3">
    <source>
        <dbReference type="Proteomes" id="UP001201812"/>
    </source>
</evidence>
<comment type="caution">
    <text evidence="2">The sequence shown here is derived from an EMBL/GenBank/DDBJ whole genome shotgun (WGS) entry which is preliminary data.</text>
</comment>
<dbReference type="Proteomes" id="UP001201812">
    <property type="component" value="Unassembled WGS sequence"/>
</dbReference>
<gene>
    <name evidence="2" type="ORF">DdX_18795</name>
</gene>
<proteinExistence type="predicted"/>
<dbReference type="EMBL" id="JAKKPZ010000298">
    <property type="protein sequence ID" value="KAI1696922.1"/>
    <property type="molecule type" value="Genomic_DNA"/>
</dbReference>
<accession>A0AAD4MIY8</accession>
<reference evidence="2" key="1">
    <citation type="submission" date="2022-01" db="EMBL/GenBank/DDBJ databases">
        <title>Genome Sequence Resource for Two Populations of Ditylenchus destructor, the Migratory Endoparasitic Phytonematode.</title>
        <authorList>
            <person name="Zhang H."/>
            <person name="Lin R."/>
            <person name="Xie B."/>
        </authorList>
    </citation>
    <scope>NUCLEOTIDE SEQUENCE</scope>
    <source>
        <strain evidence="2">BazhouSP</strain>
    </source>
</reference>
<feature type="compositionally biased region" description="Basic and acidic residues" evidence="1">
    <location>
        <begin position="1"/>
        <end position="23"/>
    </location>
</feature>
<sequence length="369" mass="43506">MRRSGRLAEKRAKAENEAHMESKAKKKRSNEKTSNIVTIDSDTMVEVFKYLNYCQLAKNSLVSNRFWNLIRTHRHKLALLYVDYISMNSIPIAPVAIKVFDKELFDEEYNEWIIRNNYSKQIPLDDEVAENTKDISNGYRLNAYAHFKDPNNRGWNHVTSVFFAQVELNHDSWPAFQHFVRLLTDPFIYLDRVHLSYQIDVLNLLSGTFNTNRRLQCKQLYFDLNGNSQKSISWTKNHVRCNQFHNYGDTELDQDKALLDFFVTGGYCTPSIEVKYRDLSKASVDFVQKFMNLKTSDESQFVESIEGIFKAQILELLNRDYAEFFVKEERNDRSNTHIFEFVNDNIGKKLQLTIENRRYSFVSKFLIKN</sequence>
<organism evidence="2 3">
    <name type="scientific">Ditylenchus destructor</name>
    <dbReference type="NCBI Taxonomy" id="166010"/>
    <lineage>
        <taxon>Eukaryota</taxon>
        <taxon>Metazoa</taxon>
        <taxon>Ecdysozoa</taxon>
        <taxon>Nematoda</taxon>
        <taxon>Chromadorea</taxon>
        <taxon>Rhabditida</taxon>
        <taxon>Tylenchina</taxon>
        <taxon>Tylenchomorpha</taxon>
        <taxon>Sphaerularioidea</taxon>
        <taxon>Anguinidae</taxon>
        <taxon>Anguininae</taxon>
        <taxon>Ditylenchus</taxon>
    </lineage>
</organism>